<protein>
    <recommendedName>
        <fullName evidence="1">Peptidase C14 caspase domain-containing protein</fullName>
    </recommendedName>
</protein>
<comment type="caution">
    <text evidence="2">The sequence shown here is derived from an EMBL/GenBank/DDBJ whole genome shotgun (WGS) entry which is preliminary data.</text>
</comment>
<dbReference type="PANTHER" id="PTHR48104:SF30">
    <property type="entry name" value="METACASPASE-1"/>
    <property type="match status" value="1"/>
</dbReference>
<evidence type="ECO:0000313" key="2">
    <source>
        <dbReference type="EMBL" id="NNU43349.1"/>
    </source>
</evidence>
<sequence>MPWDFDWSRGDGITDDELAALYGQLPYGCQFTVMLDCCHAGGMTRGSALRARGLTPPDDIRHRMLRWDGRSQMWLPRQQLARVTAKEDRQLARASDRKSWLGENGSVRRMGRGTSLWTPSAAEYRSAKSANDHFGPYVPVMLEACAEGELAYEYRHGVTAFGAFTYSVCSVLHQAARQKRPRLNFEQLIARAGERIASVVAEPQNPQLHCADMRRREMIPGLAPL</sequence>
<dbReference type="Proteomes" id="UP000552954">
    <property type="component" value="Unassembled WGS sequence"/>
</dbReference>
<reference evidence="2 3" key="1">
    <citation type="submission" date="2020-05" db="EMBL/GenBank/DDBJ databases">
        <authorList>
            <person name="Khan S.A."/>
            <person name="Jeon C.O."/>
            <person name="Chun B.H."/>
        </authorList>
    </citation>
    <scope>NUCLEOTIDE SEQUENCE [LARGE SCALE GENOMIC DNA]</scope>
    <source>
        <strain evidence="2 3">B156</strain>
    </source>
</reference>
<dbReference type="Pfam" id="PF00656">
    <property type="entry name" value="Peptidase_C14"/>
    <property type="match status" value="1"/>
</dbReference>
<accession>A0A849KNJ8</accession>
<dbReference type="InterPro" id="IPR050452">
    <property type="entry name" value="Metacaspase"/>
</dbReference>
<dbReference type="Gene3D" id="3.40.50.1460">
    <property type="match status" value="1"/>
</dbReference>
<dbReference type="InterPro" id="IPR011600">
    <property type="entry name" value="Pept_C14_caspase"/>
</dbReference>
<keyword evidence="3" id="KW-1185">Reference proteome</keyword>
<feature type="domain" description="Peptidase C14 caspase" evidence="1">
    <location>
        <begin position="12"/>
        <end position="215"/>
    </location>
</feature>
<dbReference type="GO" id="GO:0004197">
    <property type="term" value="F:cysteine-type endopeptidase activity"/>
    <property type="evidence" value="ECO:0007669"/>
    <property type="project" value="InterPro"/>
</dbReference>
<dbReference type="GO" id="GO:0006508">
    <property type="term" value="P:proteolysis"/>
    <property type="evidence" value="ECO:0007669"/>
    <property type="project" value="InterPro"/>
</dbReference>
<reference evidence="2 3" key="2">
    <citation type="submission" date="2020-06" db="EMBL/GenBank/DDBJ databases">
        <title>Ramlibacter rhizophilus sp. nov., isolated from rhizosphere soil of national flower Mugunghwa from South Korea.</title>
        <authorList>
            <person name="Zheng-Fei Y."/>
            <person name="Huan T."/>
        </authorList>
    </citation>
    <scope>NUCLEOTIDE SEQUENCE [LARGE SCALE GENOMIC DNA]</scope>
    <source>
        <strain evidence="2 3">B156</strain>
    </source>
</reference>
<dbReference type="PANTHER" id="PTHR48104">
    <property type="entry name" value="METACASPASE-4"/>
    <property type="match status" value="1"/>
</dbReference>
<dbReference type="EMBL" id="JABFCS010000001">
    <property type="protein sequence ID" value="NNU43349.1"/>
    <property type="molecule type" value="Genomic_DNA"/>
</dbReference>
<dbReference type="AlphaFoldDB" id="A0A849KNJ8"/>
<gene>
    <name evidence="2" type="ORF">HK415_09560</name>
</gene>
<name>A0A849KNJ8_9BURK</name>
<proteinExistence type="predicted"/>
<dbReference type="GO" id="GO:0005737">
    <property type="term" value="C:cytoplasm"/>
    <property type="evidence" value="ECO:0007669"/>
    <property type="project" value="TreeGrafter"/>
</dbReference>
<evidence type="ECO:0000313" key="3">
    <source>
        <dbReference type="Proteomes" id="UP000552954"/>
    </source>
</evidence>
<evidence type="ECO:0000259" key="1">
    <source>
        <dbReference type="Pfam" id="PF00656"/>
    </source>
</evidence>
<organism evidence="2 3">
    <name type="scientific">Ramlibacter montanisoli</name>
    <dbReference type="NCBI Taxonomy" id="2732512"/>
    <lineage>
        <taxon>Bacteria</taxon>
        <taxon>Pseudomonadati</taxon>
        <taxon>Pseudomonadota</taxon>
        <taxon>Betaproteobacteria</taxon>
        <taxon>Burkholderiales</taxon>
        <taxon>Comamonadaceae</taxon>
        <taxon>Ramlibacter</taxon>
    </lineage>
</organism>